<dbReference type="InterPro" id="IPR036282">
    <property type="entry name" value="Glutathione-S-Trfase_C_sf"/>
</dbReference>
<feature type="domain" description="GST C-terminal" evidence="5">
    <location>
        <begin position="76"/>
        <end position="196"/>
    </location>
</feature>
<dbReference type="InterPro" id="IPR045074">
    <property type="entry name" value="GST_C_Tau"/>
</dbReference>
<dbReference type="PROSITE" id="PS50405">
    <property type="entry name" value="GST_CTER"/>
    <property type="match status" value="1"/>
</dbReference>
<dbReference type="SUPFAM" id="SSF47616">
    <property type="entry name" value="GST C-terminal domain-like"/>
    <property type="match status" value="1"/>
</dbReference>
<dbReference type="PANTHER" id="PTHR11260">
    <property type="entry name" value="GLUTATHIONE S-TRANSFERASE, GST, SUPERFAMILY, GST DOMAIN CONTAINING"/>
    <property type="match status" value="1"/>
</dbReference>
<dbReference type="GO" id="GO:0005829">
    <property type="term" value="C:cytosol"/>
    <property type="evidence" value="ECO:0007669"/>
    <property type="project" value="UniProtKB-SubCell"/>
</dbReference>
<dbReference type="InterPro" id="IPR040079">
    <property type="entry name" value="Glutathione_S-Trfase"/>
</dbReference>
<name>A0A0R0INI5_SOYBN</name>
<dbReference type="SMR" id="A0A0R0INI5"/>
<keyword evidence="8" id="KW-1185">Reference proteome</keyword>
<evidence type="ECO:0000259" key="4">
    <source>
        <dbReference type="PROSITE" id="PS50404"/>
    </source>
</evidence>
<gene>
    <name evidence="6" type="ORF">GLYMA_08G175100</name>
</gene>
<comment type="subcellular location">
    <subcellularLocation>
        <location evidence="3">Cytoplasm</location>
        <location evidence="3">Cytosol</location>
    </subcellularLocation>
</comment>
<dbReference type="GO" id="GO:0004364">
    <property type="term" value="F:glutathione transferase activity"/>
    <property type="evidence" value="ECO:0000318"/>
    <property type="project" value="GO_Central"/>
</dbReference>
<evidence type="ECO:0000313" key="7">
    <source>
        <dbReference type="EnsemblPlants" id="KRH43847"/>
    </source>
</evidence>
<dbReference type="Gene3D" id="3.40.30.10">
    <property type="entry name" value="Glutaredoxin"/>
    <property type="match status" value="1"/>
</dbReference>
<reference evidence="6" key="3">
    <citation type="submission" date="2018-07" db="EMBL/GenBank/DDBJ databases">
        <title>WGS assembly of Glycine max.</title>
        <authorList>
            <person name="Schmutz J."/>
            <person name="Cannon S."/>
            <person name="Schlueter J."/>
            <person name="Ma J."/>
            <person name="Mitros T."/>
            <person name="Nelson W."/>
            <person name="Hyten D."/>
            <person name="Song Q."/>
            <person name="Thelen J."/>
            <person name="Cheng J."/>
            <person name="Xu D."/>
            <person name="Hellsten U."/>
            <person name="May G."/>
            <person name="Yu Y."/>
            <person name="Sakurai T."/>
            <person name="Umezawa T."/>
            <person name="Bhattacharyya M."/>
            <person name="Sandhu D."/>
            <person name="Valliyodan B."/>
            <person name="Lindquist E."/>
            <person name="Peto M."/>
            <person name="Grant D."/>
            <person name="Shu S."/>
            <person name="Goodstein D."/>
            <person name="Barry K."/>
            <person name="Futrell-Griggs M."/>
            <person name="Abernathy B."/>
            <person name="Du J."/>
            <person name="Tian Z."/>
            <person name="Zhu L."/>
            <person name="Gill N."/>
            <person name="Joshi T."/>
            <person name="Libault M."/>
            <person name="Sethuraman A."/>
            <person name="Zhang X."/>
            <person name="Shinozaki K."/>
            <person name="Nguyen H."/>
            <person name="Wing R."/>
            <person name="Cregan P."/>
            <person name="Specht J."/>
            <person name="Grimwood J."/>
            <person name="Rokhsar D."/>
            <person name="Stacey G."/>
            <person name="Shoemaker R."/>
            <person name="Jackson S."/>
        </authorList>
    </citation>
    <scope>NUCLEOTIDE SEQUENCE</scope>
    <source>
        <tissue evidence="6">Callus</tissue>
    </source>
</reference>
<dbReference type="InParanoid" id="A0A0R0INI5"/>
<comment type="catalytic activity">
    <reaction evidence="2 3">
        <text>RX + glutathione = an S-substituted glutathione + a halide anion + H(+)</text>
        <dbReference type="Rhea" id="RHEA:16437"/>
        <dbReference type="ChEBI" id="CHEBI:15378"/>
        <dbReference type="ChEBI" id="CHEBI:16042"/>
        <dbReference type="ChEBI" id="CHEBI:17792"/>
        <dbReference type="ChEBI" id="CHEBI:57925"/>
        <dbReference type="ChEBI" id="CHEBI:90779"/>
        <dbReference type="EC" id="2.5.1.18"/>
    </reaction>
</comment>
<dbReference type="CDD" id="cd03058">
    <property type="entry name" value="GST_N_Tau"/>
    <property type="match status" value="1"/>
</dbReference>
<dbReference type="InterPro" id="IPR010987">
    <property type="entry name" value="Glutathione-S-Trfase_C-like"/>
</dbReference>
<dbReference type="PaxDb" id="3847-GLYMA08G18680.2"/>
<keyword evidence="1 3" id="KW-0808">Transferase</keyword>
<dbReference type="EnsemblPlants" id="KRH43847">
    <property type="protein sequence ID" value="KRH43847"/>
    <property type="gene ID" value="GLYMA_08G175100"/>
</dbReference>
<sequence>MGNEVILLNFWLSPYGMRVRIALEVKGIKYENREENLSNKSPLLLQMNPVHKKIPVLIHNGRSICLDDRSPLLPSDPYHRSQARFWANYVDTKMCEIALKFWTTEGEEKEAAKEEFLECLKLFEEQLGDKPYFGGDNLGLLDVALVPLICYFYTYNLYGNFINEDKYPKFIAWAKRCTQKESVSKCFPEEHRVKEFISKKKKNLNSE</sequence>
<dbReference type="CDD" id="cd03185">
    <property type="entry name" value="GST_C_Tau"/>
    <property type="match status" value="1"/>
</dbReference>
<dbReference type="AlphaFoldDB" id="A0A0R0INI5"/>
<dbReference type="EMBL" id="CM000841">
    <property type="protein sequence ID" value="KRH43847.1"/>
    <property type="molecule type" value="Genomic_DNA"/>
</dbReference>
<dbReference type="FunFam" id="1.20.1050.10:FF:000018">
    <property type="entry name" value="Glutathione S-transferase U20"/>
    <property type="match status" value="1"/>
</dbReference>
<evidence type="ECO:0000313" key="8">
    <source>
        <dbReference type="Proteomes" id="UP000008827"/>
    </source>
</evidence>
<dbReference type="Proteomes" id="UP000008827">
    <property type="component" value="Chromosome 8"/>
</dbReference>
<dbReference type="Gramene" id="KRH43847">
    <property type="protein sequence ID" value="KRH43847"/>
    <property type="gene ID" value="GLYMA_08G175100"/>
</dbReference>
<keyword evidence="3" id="KW-0963">Cytoplasm</keyword>
<dbReference type="PROSITE" id="PS50404">
    <property type="entry name" value="GST_NTER"/>
    <property type="match status" value="1"/>
</dbReference>
<reference evidence="6 7" key="1">
    <citation type="journal article" date="2010" name="Nature">
        <title>Genome sequence of the palaeopolyploid soybean.</title>
        <authorList>
            <person name="Schmutz J."/>
            <person name="Cannon S.B."/>
            <person name="Schlueter J."/>
            <person name="Ma J."/>
            <person name="Mitros T."/>
            <person name="Nelson W."/>
            <person name="Hyten D.L."/>
            <person name="Song Q."/>
            <person name="Thelen J.J."/>
            <person name="Cheng J."/>
            <person name="Xu D."/>
            <person name="Hellsten U."/>
            <person name="May G.D."/>
            <person name="Yu Y."/>
            <person name="Sakurai T."/>
            <person name="Umezawa T."/>
            <person name="Bhattacharyya M.K."/>
            <person name="Sandhu D."/>
            <person name="Valliyodan B."/>
            <person name="Lindquist E."/>
            <person name="Peto M."/>
            <person name="Grant D."/>
            <person name="Shu S."/>
            <person name="Goodstein D."/>
            <person name="Barry K."/>
            <person name="Futrell-Griggs M."/>
            <person name="Abernathy B."/>
            <person name="Du J."/>
            <person name="Tian Z."/>
            <person name="Zhu L."/>
            <person name="Gill N."/>
            <person name="Joshi T."/>
            <person name="Libault M."/>
            <person name="Sethuraman A."/>
            <person name="Zhang X.-C."/>
            <person name="Shinozaki K."/>
            <person name="Nguyen H.T."/>
            <person name="Wing R.A."/>
            <person name="Cregan P."/>
            <person name="Specht J."/>
            <person name="Grimwood J."/>
            <person name="Rokhsar D."/>
            <person name="Stacey G."/>
            <person name="Shoemaker R.C."/>
            <person name="Jackson S.A."/>
        </authorList>
    </citation>
    <scope>NUCLEOTIDE SEQUENCE</scope>
    <source>
        <strain evidence="7">cv. Williams 82</strain>
        <tissue evidence="6">Callus</tissue>
    </source>
</reference>
<evidence type="ECO:0000256" key="1">
    <source>
        <dbReference type="ARBA" id="ARBA00022679"/>
    </source>
</evidence>
<proteinExistence type="inferred from homology"/>
<dbReference type="SUPFAM" id="SSF52833">
    <property type="entry name" value="Thioredoxin-like"/>
    <property type="match status" value="1"/>
</dbReference>
<evidence type="ECO:0000313" key="6">
    <source>
        <dbReference type="EMBL" id="KRH43847.1"/>
    </source>
</evidence>
<dbReference type="PANTHER" id="PTHR11260:SF781">
    <property type="entry name" value="GLUTATHIONE S-TRANSFERASE U19"/>
    <property type="match status" value="1"/>
</dbReference>
<dbReference type="InterPro" id="IPR045073">
    <property type="entry name" value="Omega/Tau-like"/>
</dbReference>
<dbReference type="Gene3D" id="1.20.1050.10">
    <property type="match status" value="1"/>
</dbReference>
<evidence type="ECO:0000256" key="3">
    <source>
        <dbReference type="RuleBase" id="RU369102"/>
    </source>
</evidence>
<dbReference type="SFLD" id="SFLDS00019">
    <property type="entry name" value="Glutathione_Transferase_(cytos"/>
    <property type="match status" value="1"/>
</dbReference>
<evidence type="ECO:0000259" key="5">
    <source>
        <dbReference type="PROSITE" id="PS50405"/>
    </source>
</evidence>
<dbReference type="Pfam" id="PF02798">
    <property type="entry name" value="GST_N"/>
    <property type="match status" value="1"/>
</dbReference>
<feature type="domain" description="GST N-terminal" evidence="4">
    <location>
        <begin position="3"/>
        <end position="98"/>
    </location>
</feature>
<dbReference type="GO" id="GO:0006749">
    <property type="term" value="P:glutathione metabolic process"/>
    <property type="evidence" value="ECO:0000318"/>
    <property type="project" value="GO_Central"/>
</dbReference>
<dbReference type="InterPro" id="IPR004045">
    <property type="entry name" value="Glutathione_S-Trfase_N"/>
</dbReference>
<dbReference type="GO" id="GO:0005737">
    <property type="term" value="C:cytoplasm"/>
    <property type="evidence" value="ECO:0000318"/>
    <property type="project" value="GO_Central"/>
</dbReference>
<evidence type="ECO:0000256" key="2">
    <source>
        <dbReference type="ARBA" id="ARBA00047960"/>
    </source>
</evidence>
<dbReference type="SFLD" id="SFLDG00358">
    <property type="entry name" value="Main_(cytGST)"/>
    <property type="match status" value="1"/>
</dbReference>
<reference evidence="7" key="2">
    <citation type="submission" date="2018-02" db="UniProtKB">
        <authorList>
            <consortium name="EnsemblPlants"/>
        </authorList>
    </citation>
    <scope>IDENTIFICATION</scope>
    <source>
        <strain evidence="7">Williams 82</strain>
    </source>
</reference>
<accession>A0A0R0INI5</accession>
<protein>
    <recommendedName>
        <fullName evidence="3">Glutathione S-transferase</fullName>
        <ecNumber evidence="3">2.5.1.18</ecNumber>
    </recommendedName>
</protein>
<dbReference type="OMA" id="GEDEMGF"/>
<dbReference type="SFLD" id="SFLDG01152">
    <property type="entry name" value="Main.3:_Omega-_and_Tau-like"/>
    <property type="match status" value="1"/>
</dbReference>
<dbReference type="EC" id="2.5.1.18" evidence="3"/>
<organism evidence="6">
    <name type="scientific">Glycine max</name>
    <name type="common">Soybean</name>
    <name type="synonym">Glycine hispida</name>
    <dbReference type="NCBI Taxonomy" id="3847"/>
    <lineage>
        <taxon>Eukaryota</taxon>
        <taxon>Viridiplantae</taxon>
        <taxon>Streptophyta</taxon>
        <taxon>Embryophyta</taxon>
        <taxon>Tracheophyta</taxon>
        <taxon>Spermatophyta</taxon>
        <taxon>Magnoliopsida</taxon>
        <taxon>eudicotyledons</taxon>
        <taxon>Gunneridae</taxon>
        <taxon>Pentapetalae</taxon>
        <taxon>rosids</taxon>
        <taxon>fabids</taxon>
        <taxon>Fabales</taxon>
        <taxon>Fabaceae</taxon>
        <taxon>Papilionoideae</taxon>
        <taxon>50 kb inversion clade</taxon>
        <taxon>NPAAA clade</taxon>
        <taxon>indigoferoid/millettioid clade</taxon>
        <taxon>Phaseoleae</taxon>
        <taxon>Glycine</taxon>
        <taxon>Glycine subgen. Soja</taxon>
    </lineage>
</organism>
<comment type="similarity">
    <text evidence="3">Belongs to the GST superfamily.</text>
</comment>
<dbReference type="InterPro" id="IPR036249">
    <property type="entry name" value="Thioredoxin-like_sf"/>
</dbReference>
<comment type="function">
    <text evidence="3">Is involved in the conjugation of reduced glutathione to a wide number of exogenous and endogenous hydrophobic electrophiles.</text>
</comment>
<dbReference type="Pfam" id="PF13410">
    <property type="entry name" value="GST_C_2"/>
    <property type="match status" value="1"/>
</dbReference>